<evidence type="ECO:0000313" key="3">
    <source>
        <dbReference type="Proteomes" id="UP001292094"/>
    </source>
</evidence>
<accession>A0AAE1QA49</accession>
<dbReference type="Proteomes" id="UP001292094">
    <property type="component" value="Unassembled WGS sequence"/>
</dbReference>
<comment type="caution">
    <text evidence="2">The sequence shown here is derived from an EMBL/GenBank/DDBJ whole genome shotgun (WGS) entry which is preliminary data.</text>
</comment>
<protein>
    <submittedName>
        <fullName evidence="2">Uncharacterized protein</fullName>
    </submittedName>
</protein>
<evidence type="ECO:0000313" key="2">
    <source>
        <dbReference type="EMBL" id="KAK4322571.1"/>
    </source>
</evidence>
<feature type="compositionally biased region" description="Basic residues" evidence="1">
    <location>
        <begin position="180"/>
        <end position="190"/>
    </location>
</feature>
<sequence>MSPTFPLSSHIFPSRGFTSPVHSPGYPESLDLPSPVAPSQATTPTSPIPFHPSISRCSTTIIPSSSSSASSPSSRPLLHHSSSSSAPKQGSSDPLRHTATPRPHKPIHSPVTSPGPKVHQPSPTKSPSYSETRPLQGEPSLPSSSFPPTIMEEEESDSVLQAPVLPPTPSHQQETDNRSRASRKSYRSRRSSWISNFSGIRFRGSAWSAKRSAMSTPQYEHMNEEITMSATPGGSGDEERPPRFHSRQTRNPKDDVEGAFDYSSGRL</sequence>
<gene>
    <name evidence="2" type="ORF">Pmani_006682</name>
</gene>
<feature type="compositionally biased region" description="Polar residues" evidence="1">
    <location>
        <begin position="121"/>
        <end position="133"/>
    </location>
</feature>
<name>A0AAE1QA49_9EUCA</name>
<proteinExistence type="predicted"/>
<feature type="compositionally biased region" description="Low complexity" evidence="1">
    <location>
        <begin position="52"/>
        <end position="87"/>
    </location>
</feature>
<evidence type="ECO:0000256" key="1">
    <source>
        <dbReference type="SAM" id="MobiDB-lite"/>
    </source>
</evidence>
<dbReference type="EMBL" id="JAWZYT010000511">
    <property type="protein sequence ID" value="KAK4322571.1"/>
    <property type="molecule type" value="Genomic_DNA"/>
</dbReference>
<dbReference type="AlphaFoldDB" id="A0AAE1QA49"/>
<feature type="region of interest" description="Disordered" evidence="1">
    <location>
        <begin position="1"/>
        <end position="190"/>
    </location>
</feature>
<keyword evidence="3" id="KW-1185">Reference proteome</keyword>
<organism evidence="2 3">
    <name type="scientific">Petrolisthes manimaculis</name>
    <dbReference type="NCBI Taxonomy" id="1843537"/>
    <lineage>
        <taxon>Eukaryota</taxon>
        <taxon>Metazoa</taxon>
        <taxon>Ecdysozoa</taxon>
        <taxon>Arthropoda</taxon>
        <taxon>Crustacea</taxon>
        <taxon>Multicrustacea</taxon>
        <taxon>Malacostraca</taxon>
        <taxon>Eumalacostraca</taxon>
        <taxon>Eucarida</taxon>
        <taxon>Decapoda</taxon>
        <taxon>Pleocyemata</taxon>
        <taxon>Anomura</taxon>
        <taxon>Galatheoidea</taxon>
        <taxon>Porcellanidae</taxon>
        <taxon>Petrolisthes</taxon>
    </lineage>
</organism>
<reference evidence="2" key="1">
    <citation type="submission" date="2023-11" db="EMBL/GenBank/DDBJ databases">
        <title>Genome assemblies of two species of porcelain crab, Petrolisthes cinctipes and Petrolisthes manimaculis (Anomura: Porcellanidae).</title>
        <authorList>
            <person name="Angst P."/>
        </authorList>
    </citation>
    <scope>NUCLEOTIDE SEQUENCE</scope>
    <source>
        <strain evidence="2">PB745_02</strain>
        <tissue evidence="2">Gill</tissue>
    </source>
</reference>
<feature type="region of interest" description="Disordered" evidence="1">
    <location>
        <begin position="205"/>
        <end position="267"/>
    </location>
</feature>